<dbReference type="PROSITE" id="PS01276">
    <property type="entry name" value="PEPTIDASE_U32"/>
    <property type="match status" value="1"/>
</dbReference>
<dbReference type="InterPro" id="IPR051454">
    <property type="entry name" value="RNA/ubiquinone_mod_enzymes"/>
</dbReference>
<dbReference type="Proteomes" id="UP000559117">
    <property type="component" value="Unassembled WGS sequence"/>
</dbReference>
<dbReference type="RefSeq" id="WP_183861408.1">
    <property type="nucleotide sequence ID" value="NZ_JACHFH010000018.1"/>
</dbReference>
<reference evidence="2 3" key="1">
    <citation type="submission" date="2020-08" db="EMBL/GenBank/DDBJ databases">
        <title>Genomic Encyclopedia of Type Strains, Phase IV (KMG-IV): sequencing the most valuable type-strain genomes for metagenomic binning, comparative biology and taxonomic classification.</title>
        <authorList>
            <person name="Goeker M."/>
        </authorList>
    </citation>
    <scope>NUCLEOTIDE SEQUENCE [LARGE SCALE GENOMIC DNA]</scope>
    <source>
        <strain evidence="2 3">DSM 24661</strain>
    </source>
</reference>
<dbReference type="GO" id="GO:0006508">
    <property type="term" value="P:proteolysis"/>
    <property type="evidence" value="ECO:0007669"/>
    <property type="project" value="UniProtKB-KW"/>
</dbReference>
<dbReference type="Pfam" id="PF12392">
    <property type="entry name" value="DUF3656"/>
    <property type="match status" value="1"/>
</dbReference>
<proteinExistence type="predicted"/>
<dbReference type="InterPro" id="IPR001539">
    <property type="entry name" value="Peptidase_U32"/>
</dbReference>
<dbReference type="EMBL" id="JACHFH010000018">
    <property type="protein sequence ID" value="MBB5336456.1"/>
    <property type="molecule type" value="Genomic_DNA"/>
</dbReference>
<protein>
    <submittedName>
        <fullName evidence="2">Putative protease</fullName>
        <ecNumber evidence="2">3.4.-.-</ecNumber>
    </submittedName>
</protein>
<dbReference type="EC" id="3.4.-.-" evidence="2"/>
<dbReference type="InterPro" id="IPR020988">
    <property type="entry name" value="Pept_U32_collagenase"/>
</dbReference>
<feature type="domain" description="Peptidase U32 collagenase" evidence="1">
    <location>
        <begin position="391"/>
        <end position="511"/>
    </location>
</feature>
<dbReference type="GO" id="GO:0008233">
    <property type="term" value="F:peptidase activity"/>
    <property type="evidence" value="ECO:0007669"/>
    <property type="project" value="UniProtKB-KW"/>
</dbReference>
<dbReference type="Pfam" id="PF01136">
    <property type="entry name" value="Peptidase_U32"/>
    <property type="match status" value="2"/>
</dbReference>
<sequence length="839" mass="94500">MVELLAPAGTWQSFKAAVESGANAIYLAGKNFGARAFADNFDEEKLQEAVEYAHLRNVAIHVTVNTLIDNNELPALADYLIYLYNVGVDAIIVQDLAVAKLAQKIVPDLPLHASTQMSVNNLSSVKMLEKLNFTRVVLAREVSLKDIEYICQNTSLEIETFIHGAICVCYSGQCLMSSMIGGRSGNRGRCAQPCRLPYTLVDEHDNDLLEEFEAGQYLLSPRDMKTIDMIPELIKAGVSSFKIEGRMKKPEYVAIVVNAYRNKIDSYYDTSVTYNKEQTDKELSQIFNRDFTTAYLANRPGKNMISDRKPNNRGMLIGRVQEYDYNTHLAQIKLSDDLSIGDKIDFWVKVGGRVTTNVADIKLGKNSVSCAHKNDIVTIKLPAHVHEHDRVFKVFDINLSEKAKTYFNTSDPVRKINLQMTLQASVDQPVHLSLVDDDNISVDIASEFIAQAALKRPLTYDTVQKQMVRLGNTIYNLHQLTCSIGENVMVPMSVLNELRRQGIEALLAKRLQNFERPATVEKLNIKKDFFTHKNNHTAPTQLFVAVDTVKKVAAAVKHNCSGVIFGGDSYTGQIISNNDYNKAISLCHNNITAIYISLPRILRQNQMDYIDTLLNNIAVDNIDGIYVHTLGQLHDVQRFCQQYDMNIPIWSDFSVNIFNNISLNVVKDLDISGVVLSPELTLQQIKNITSQACLPTEVIVHGHIELMVSEYCIPGSFLGDVASGKCSRPCQNNHFYLKDRKNEHFPVITDQFCHMHILNGRELVMLSHLPDLSASGIDRLRIDGRYMDCNKLDKIVKLYKEVLAKGKYHKLFQNNNMLEEAEGSNFTRGHFFRGILSND</sequence>
<comment type="caution">
    <text evidence="2">The sequence shown here is derived from an EMBL/GenBank/DDBJ whole genome shotgun (WGS) entry which is preliminary data.</text>
</comment>
<keyword evidence="2" id="KW-0645">Protease</keyword>
<gene>
    <name evidence="2" type="ORF">HNR32_001605</name>
</gene>
<evidence type="ECO:0000259" key="1">
    <source>
        <dbReference type="Pfam" id="PF12392"/>
    </source>
</evidence>
<keyword evidence="3" id="KW-1185">Reference proteome</keyword>
<dbReference type="PANTHER" id="PTHR30217:SF10">
    <property type="entry name" value="23S RRNA 5-HYDROXYCYTIDINE C2501 SYNTHASE"/>
    <property type="match status" value="1"/>
</dbReference>
<name>A0A840UH59_9FIRM</name>
<evidence type="ECO:0000313" key="2">
    <source>
        <dbReference type="EMBL" id="MBB5336456.1"/>
    </source>
</evidence>
<accession>A0A840UH59</accession>
<organism evidence="2 3">
    <name type="scientific">Pectinatus brassicae</name>
    <dbReference type="NCBI Taxonomy" id="862415"/>
    <lineage>
        <taxon>Bacteria</taxon>
        <taxon>Bacillati</taxon>
        <taxon>Bacillota</taxon>
        <taxon>Negativicutes</taxon>
        <taxon>Selenomonadales</taxon>
        <taxon>Selenomonadaceae</taxon>
        <taxon>Pectinatus</taxon>
    </lineage>
</organism>
<evidence type="ECO:0000313" key="3">
    <source>
        <dbReference type="Proteomes" id="UP000559117"/>
    </source>
</evidence>
<keyword evidence="2" id="KW-0378">Hydrolase</keyword>
<dbReference type="PANTHER" id="PTHR30217">
    <property type="entry name" value="PEPTIDASE U32 FAMILY"/>
    <property type="match status" value="1"/>
</dbReference>
<dbReference type="AlphaFoldDB" id="A0A840UH59"/>